<dbReference type="PRINTS" id="PR00097">
    <property type="entry name" value="ANTSNTHASEII"/>
</dbReference>
<dbReference type="PROSITE" id="PS51273">
    <property type="entry name" value="GATASE_TYPE_1"/>
    <property type="match status" value="1"/>
</dbReference>
<feature type="binding site" evidence="11">
    <location>
        <position position="272"/>
    </location>
    <ligand>
        <name>L-glutamine</name>
        <dbReference type="ChEBI" id="CHEBI:58359"/>
    </ligand>
</feature>
<evidence type="ECO:0000256" key="2">
    <source>
        <dbReference type="ARBA" id="ARBA00005077"/>
    </source>
</evidence>
<comment type="function">
    <text evidence="11">Small subunit of the glutamine-dependent carbamoyl phosphate synthetase (CPSase). CPSase catalyzes the formation of carbamoyl phosphate from the ammonia moiety of glutamine, carbonate, and phosphate donated by ATP, constituting the first step of 2 biosynthetic pathways, one leading to arginine and/or urea and the other to pyrimidine nucleotides. The small subunit (glutamine amidotransferase) binds and cleaves glutamine to supply the large subunit with the substrate ammonia.</text>
</comment>
<keyword evidence="15" id="KW-1185">Reference proteome</keyword>
<comment type="caution">
    <text evidence="14">The sequence shown here is derived from an EMBL/GenBank/DDBJ whole genome shotgun (WGS) entry which is preliminary data.</text>
</comment>
<evidence type="ECO:0000256" key="12">
    <source>
        <dbReference type="SAM" id="MobiDB-lite"/>
    </source>
</evidence>
<proteinExistence type="inferred from homology"/>
<dbReference type="PANTHER" id="PTHR43418:SF7">
    <property type="entry name" value="CARBAMOYL-PHOSPHATE SYNTHASE SMALL CHAIN"/>
    <property type="match status" value="1"/>
</dbReference>
<comment type="subunit">
    <text evidence="11">Composed of two chains; the small (or glutamine) chain promotes the hydrolysis of glutamine to ammonia, which is used by the large (or ammonia) chain to synthesize carbamoyl phosphate. Tetramer of heterodimers (alpha,beta)4.</text>
</comment>
<dbReference type="CDD" id="cd01744">
    <property type="entry name" value="GATase1_CPSase"/>
    <property type="match status" value="1"/>
</dbReference>
<gene>
    <name evidence="11" type="primary">carA</name>
    <name evidence="14" type="ORF">FHX71_001916</name>
</gene>
<feature type="binding site" evidence="11">
    <location>
        <position position="274"/>
    </location>
    <ligand>
        <name>L-glutamine</name>
        <dbReference type="ChEBI" id="CHEBI:58359"/>
    </ligand>
</feature>
<keyword evidence="5 11" id="KW-0547">Nucleotide-binding</keyword>
<comment type="pathway">
    <text evidence="2 11">Amino-acid biosynthesis; L-arginine biosynthesis; carbamoyl phosphate from bicarbonate: step 1/1.</text>
</comment>
<dbReference type="PANTHER" id="PTHR43418">
    <property type="entry name" value="MULTIFUNCTIONAL TRYPTOPHAN BIOSYNTHESIS PROTEIN-RELATED"/>
    <property type="match status" value="1"/>
</dbReference>
<name>A0A7W3PDY2_9MICO</name>
<accession>A0A7W3PDY2</accession>
<dbReference type="HAMAP" id="MF_01209">
    <property type="entry name" value="CPSase_S_chain"/>
    <property type="match status" value="1"/>
</dbReference>
<feature type="region of interest" description="CPSase" evidence="11">
    <location>
        <begin position="1"/>
        <end position="212"/>
    </location>
</feature>
<evidence type="ECO:0000256" key="6">
    <source>
        <dbReference type="ARBA" id="ARBA00022840"/>
    </source>
</evidence>
<feature type="binding site" evidence="11">
    <location>
        <position position="345"/>
    </location>
    <ligand>
        <name>L-glutamine</name>
        <dbReference type="ChEBI" id="CHEBI:58359"/>
    </ligand>
</feature>
<feature type="active site" evidence="11">
    <location>
        <position position="401"/>
    </location>
</feature>
<dbReference type="GO" id="GO:0006541">
    <property type="term" value="P:glutamine metabolic process"/>
    <property type="evidence" value="ECO:0007669"/>
    <property type="project" value="InterPro"/>
</dbReference>
<keyword evidence="11" id="KW-0055">Arginine biosynthesis</keyword>
<dbReference type="SMART" id="SM01097">
    <property type="entry name" value="CPSase_sm_chain"/>
    <property type="match status" value="1"/>
</dbReference>
<dbReference type="FunFam" id="3.50.30.20:FF:000001">
    <property type="entry name" value="Carbamoyl-phosphate synthase small chain"/>
    <property type="match status" value="1"/>
</dbReference>
<dbReference type="InterPro" id="IPR006274">
    <property type="entry name" value="CarbamoylP_synth_ssu"/>
</dbReference>
<feature type="binding site" evidence="11">
    <location>
        <position position="69"/>
    </location>
    <ligand>
        <name>L-glutamine</name>
        <dbReference type="ChEBI" id="CHEBI:58359"/>
    </ligand>
</feature>
<dbReference type="UniPathway" id="UPA00070">
    <property type="reaction ID" value="UER00115"/>
</dbReference>
<feature type="region of interest" description="Disordered" evidence="12">
    <location>
        <begin position="431"/>
        <end position="450"/>
    </location>
</feature>
<dbReference type="InterPro" id="IPR029062">
    <property type="entry name" value="Class_I_gatase-like"/>
</dbReference>
<dbReference type="GO" id="GO:0005524">
    <property type="term" value="F:ATP binding"/>
    <property type="evidence" value="ECO:0007669"/>
    <property type="project" value="UniProtKB-UniRule"/>
</dbReference>
<comment type="catalytic activity">
    <reaction evidence="10 11">
        <text>L-glutamine + H2O = L-glutamate + NH4(+)</text>
        <dbReference type="Rhea" id="RHEA:15889"/>
        <dbReference type="ChEBI" id="CHEBI:15377"/>
        <dbReference type="ChEBI" id="CHEBI:28938"/>
        <dbReference type="ChEBI" id="CHEBI:29985"/>
        <dbReference type="ChEBI" id="CHEBI:58359"/>
    </reaction>
</comment>
<feature type="active site" description="Nucleophile" evidence="11">
    <location>
        <position position="300"/>
    </location>
</feature>
<dbReference type="Gene3D" id="3.50.30.20">
    <property type="entry name" value="Carbamoyl-phosphate synthase small subunit, N-terminal domain"/>
    <property type="match status" value="1"/>
</dbReference>
<dbReference type="InterPro" id="IPR036480">
    <property type="entry name" value="CarbP_synth_ssu_N_sf"/>
</dbReference>
<dbReference type="GO" id="GO:0004088">
    <property type="term" value="F:carbamoyl-phosphate synthase (glutamine-hydrolyzing) activity"/>
    <property type="evidence" value="ECO:0007669"/>
    <property type="project" value="UniProtKB-UniRule"/>
</dbReference>
<dbReference type="PRINTS" id="PR00099">
    <property type="entry name" value="CPSGATASE"/>
</dbReference>
<evidence type="ECO:0000256" key="5">
    <source>
        <dbReference type="ARBA" id="ARBA00022741"/>
    </source>
</evidence>
<dbReference type="EC" id="6.3.5.5" evidence="11"/>
<dbReference type="SUPFAM" id="SSF52021">
    <property type="entry name" value="Carbamoyl phosphate synthetase, small subunit N-terminal domain"/>
    <property type="match status" value="1"/>
</dbReference>
<dbReference type="EMBL" id="JACGWV010000001">
    <property type="protein sequence ID" value="MBA8807974.1"/>
    <property type="molecule type" value="Genomic_DNA"/>
</dbReference>
<dbReference type="Gene3D" id="3.40.50.880">
    <property type="match status" value="1"/>
</dbReference>
<feature type="region of interest" description="Disordered" evidence="12">
    <location>
        <begin position="1"/>
        <end position="26"/>
    </location>
</feature>
<evidence type="ECO:0000256" key="7">
    <source>
        <dbReference type="ARBA" id="ARBA00022962"/>
    </source>
</evidence>
<dbReference type="AlphaFoldDB" id="A0A7W3PDY2"/>
<dbReference type="GO" id="GO:0006526">
    <property type="term" value="P:L-arginine biosynthetic process"/>
    <property type="evidence" value="ECO:0007669"/>
    <property type="project" value="UniProtKB-UniRule"/>
</dbReference>
<dbReference type="GO" id="GO:0044205">
    <property type="term" value="P:'de novo' UMP biosynthetic process"/>
    <property type="evidence" value="ECO:0007669"/>
    <property type="project" value="UniProtKB-UniRule"/>
</dbReference>
<evidence type="ECO:0000259" key="13">
    <source>
        <dbReference type="SMART" id="SM01097"/>
    </source>
</evidence>
<keyword evidence="4 11" id="KW-0436">Ligase</keyword>
<feature type="domain" description="Carbamoyl-phosphate synthase small subunit N-terminal" evidence="13">
    <location>
        <begin position="25"/>
        <end position="155"/>
    </location>
</feature>
<dbReference type="InterPro" id="IPR002474">
    <property type="entry name" value="CarbamoylP_synth_ssu_N"/>
</dbReference>
<keyword evidence="7 11" id="KW-0315">Glutamine amidotransferase</keyword>
<feature type="binding site" evidence="11">
    <location>
        <position position="304"/>
    </location>
    <ligand>
        <name>L-glutamine</name>
        <dbReference type="ChEBI" id="CHEBI:58359"/>
    </ligand>
</feature>
<organism evidence="14 15">
    <name type="scientific">Promicromonospora sukumoe</name>
    <dbReference type="NCBI Taxonomy" id="88382"/>
    <lineage>
        <taxon>Bacteria</taxon>
        <taxon>Bacillati</taxon>
        <taxon>Actinomycetota</taxon>
        <taxon>Actinomycetes</taxon>
        <taxon>Micrococcales</taxon>
        <taxon>Promicromonosporaceae</taxon>
        <taxon>Promicromonospora</taxon>
    </lineage>
</organism>
<dbReference type="Proteomes" id="UP000540568">
    <property type="component" value="Unassembled WGS sequence"/>
</dbReference>
<dbReference type="SUPFAM" id="SSF52317">
    <property type="entry name" value="Class I glutamine amidotransferase-like"/>
    <property type="match status" value="1"/>
</dbReference>
<dbReference type="InterPro" id="IPR050472">
    <property type="entry name" value="Anth_synth/Amidotransfase"/>
</dbReference>
<keyword evidence="11" id="KW-0028">Amino-acid biosynthesis</keyword>
<comment type="pathway">
    <text evidence="1 11">Pyrimidine metabolism; UMP biosynthesis via de novo pathway; (S)-dihydroorotate from bicarbonate: step 1/3.</text>
</comment>
<feature type="binding site" evidence="11">
    <location>
        <position position="342"/>
    </location>
    <ligand>
        <name>L-glutamine</name>
        <dbReference type="ChEBI" id="CHEBI:58359"/>
    </ligand>
</feature>
<reference evidence="14 15" key="1">
    <citation type="submission" date="2020-07" db="EMBL/GenBank/DDBJ databases">
        <title>Sequencing the genomes of 1000 actinobacteria strains.</title>
        <authorList>
            <person name="Klenk H.-P."/>
        </authorList>
    </citation>
    <scope>NUCLEOTIDE SEQUENCE [LARGE SCALE GENOMIC DNA]</scope>
    <source>
        <strain evidence="14 15">DSM 44121</strain>
    </source>
</reference>
<dbReference type="NCBIfam" id="TIGR01368">
    <property type="entry name" value="CPSaseIIsmall"/>
    <property type="match status" value="1"/>
</dbReference>
<evidence type="ECO:0000256" key="11">
    <source>
        <dbReference type="HAMAP-Rule" id="MF_01209"/>
    </source>
</evidence>
<dbReference type="PRINTS" id="PR00096">
    <property type="entry name" value="GATASE"/>
</dbReference>
<feature type="binding site" evidence="11">
    <location>
        <position position="301"/>
    </location>
    <ligand>
        <name>L-glutamine</name>
        <dbReference type="ChEBI" id="CHEBI:58359"/>
    </ligand>
</feature>
<evidence type="ECO:0000256" key="4">
    <source>
        <dbReference type="ARBA" id="ARBA00022598"/>
    </source>
</evidence>
<evidence type="ECO:0000256" key="8">
    <source>
        <dbReference type="ARBA" id="ARBA00022975"/>
    </source>
</evidence>
<dbReference type="UniPathway" id="UPA00068">
    <property type="reaction ID" value="UER00171"/>
</dbReference>
<dbReference type="Pfam" id="PF00117">
    <property type="entry name" value="GATase"/>
    <property type="match status" value="1"/>
</dbReference>
<evidence type="ECO:0000256" key="1">
    <source>
        <dbReference type="ARBA" id="ARBA00004812"/>
    </source>
</evidence>
<sequence>MTIPMTSADTSAPTSAPTSPQTSTRSAALVLEDGTTFRGRAYGAAGTTFGEIVFSTGMTGYQETLTDPSYHRQIVVMTAPHVGNTGVNDEDPESGRIWVSGYVVRDPARRVSNWRAQRSLGEELAAQGVVGISDIDTRALTRRLREEGTMRAGIFSGDDLERGGYPRPVEELVAEVQASPQMKGANLAGEVSTKEAYTVEPSGEWLENNPGQTPVATVVAVDLGIKAMTPARLAERGVRVVVVPQSSTIDDVLAAFADLPDDAPRGVFFSNGPGDPGAAGHEVELLRAVLDRGIPFFGICFGNQLLGRALGYGTYKLGYGHRGINQPVLDRTTGKVEVTAHNHGFAVDAPVFAEDGSPAISDAPHDGGRYGRVVVSHVGLNDQVVEGLTCLDVPAFSVQYHPEAAAGPHDAAYLFDRFVGLLTNPAAWPPALKAHSTTQNTTQNDTEENH</sequence>
<dbReference type="InterPro" id="IPR035686">
    <property type="entry name" value="CPSase_GATase1"/>
</dbReference>
<comment type="catalytic activity">
    <reaction evidence="9 11">
        <text>hydrogencarbonate + L-glutamine + 2 ATP + H2O = carbamoyl phosphate + L-glutamate + 2 ADP + phosphate + 2 H(+)</text>
        <dbReference type="Rhea" id="RHEA:18633"/>
        <dbReference type="ChEBI" id="CHEBI:15377"/>
        <dbReference type="ChEBI" id="CHEBI:15378"/>
        <dbReference type="ChEBI" id="CHEBI:17544"/>
        <dbReference type="ChEBI" id="CHEBI:29985"/>
        <dbReference type="ChEBI" id="CHEBI:30616"/>
        <dbReference type="ChEBI" id="CHEBI:43474"/>
        <dbReference type="ChEBI" id="CHEBI:58228"/>
        <dbReference type="ChEBI" id="CHEBI:58359"/>
        <dbReference type="ChEBI" id="CHEBI:456216"/>
        <dbReference type="EC" id="6.3.5.5"/>
    </reaction>
</comment>
<evidence type="ECO:0000256" key="3">
    <source>
        <dbReference type="ARBA" id="ARBA00007800"/>
    </source>
</evidence>
<evidence type="ECO:0000256" key="10">
    <source>
        <dbReference type="ARBA" id="ARBA00049285"/>
    </source>
</evidence>
<evidence type="ECO:0000313" key="14">
    <source>
        <dbReference type="EMBL" id="MBA8807974.1"/>
    </source>
</evidence>
<evidence type="ECO:0000256" key="9">
    <source>
        <dbReference type="ARBA" id="ARBA00048816"/>
    </source>
</evidence>
<dbReference type="Pfam" id="PF00988">
    <property type="entry name" value="CPSase_sm_chain"/>
    <property type="match status" value="1"/>
</dbReference>
<dbReference type="GO" id="GO:0006207">
    <property type="term" value="P:'de novo' pyrimidine nucleobase biosynthetic process"/>
    <property type="evidence" value="ECO:0007669"/>
    <property type="project" value="InterPro"/>
</dbReference>
<evidence type="ECO:0000313" key="15">
    <source>
        <dbReference type="Proteomes" id="UP000540568"/>
    </source>
</evidence>
<keyword evidence="6 11" id="KW-0067">ATP-binding</keyword>
<dbReference type="InterPro" id="IPR017926">
    <property type="entry name" value="GATASE"/>
</dbReference>
<keyword evidence="8 11" id="KW-0665">Pyrimidine biosynthesis</keyword>
<feature type="binding site" evidence="11">
    <location>
        <position position="344"/>
    </location>
    <ligand>
        <name>L-glutamine</name>
        <dbReference type="ChEBI" id="CHEBI:58359"/>
    </ligand>
</feature>
<dbReference type="NCBIfam" id="NF009475">
    <property type="entry name" value="PRK12838.1"/>
    <property type="match status" value="1"/>
</dbReference>
<protein>
    <recommendedName>
        <fullName evidence="11">Carbamoyl phosphate synthase small chain</fullName>
        <ecNumber evidence="11">6.3.5.5</ecNumber>
    </recommendedName>
    <alternativeName>
        <fullName evidence="11">Carbamoyl phosphate synthetase glutamine chain</fullName>
    </alternativeName>
</protein>
<comment type="similarity">
    <text evidence="3 11">Belongs to the CarA family.</text>
</comment>
<feature type="active site" evidence="11">
    <location>
        <position position="403"/>
    </location>
</feature>